<dbReference type="EMBL" id="GL379792">
    <property type="protein sequence ID" value="EGT54281.1"/>
    <property type="molecule type" value="Genomic_DNA"/>
</dbReference>
<reference evidence="5" key="1">
    <citation type="submission" date="2011-07" db="EMBL/GenBank/DDBJ databases">
        <authorList>
            <consortium name="Caenorhabditis brenneri Sequencing and Analysis Consortium"/>
            <person name="Wilson R.K."/>
        </authorList>
    </citation>
    <scope>NUCLEOTIDE SEQUENCE [LARGE SCALE GENOMIC DNA]</scope>
    <source>
        <strain evidence="5">PB2801</strain>
    </source>
</reference>
<keyword evidence="5" id="KW-1185">Reference proteome</keyword>
<name>G0MFD7_CAEBE</name>
<dbReference type="FunCoup" id="G0MFD7">
    <property type="interactions" value="4"/>
</dbReference>
<dbReference type="InterPro" id="IPR033494">
    <property type="entry name" value="NUDE"/>
</dbReference>
<evidence type="ECO:0000313" key="5">
    <source>
        <dbReference type="Proteomes" id="UP000008068"/>
    </source>
</evidence>
<dbReference type="GO" id="GO:0047496">
    <property type="term" value="P:vesicle transport along microtubule"/>
    <property type="evidence" value="ECO:0007669"/>
    <property type="project" value="TreeGrafter"/>
</dbReference>
<evidence type="ECO:0000256" key="3">
    <source>
        <dbReference type="SAM" id="Coils"/>
    </source>
</evidence>
<feature type="coiled-coil region" evidence="3">
    <location>
        <begin position="45"/>
        <end position="146"/>
    </location>
</feature>
<dbReference type="GO" id="GO:0000776">
    <property type="term" value="C:kinetochore"/>
    <property type="evidence" value="ECO:0007669"/>
    <property type="project" value="TreeGrafter"/>
</dbReference>
<dbReference type="InParanoid" id="G0MFD7"/>
<protein>
    <submittedName>
        <fullName evidence="4">Uncharacterized protein</fullName>
    </submittedName>
</protein>
<dbReference type="PANTHER" id="PTHR10921">
    <property type="entry name" value="NUCLEAR DISTRIBUTION PROTEIN NUDE HOMOLOG 1"/>
    <property type="match status" value="1"/>
</dbReference>
<evidence type="ECO:0000256" key="1">
    <source>
        <dbReference type="ARBA" id="ARBA00007429"/>
    </source>
</evidence>
<keyword evidence="2 3" id="KW-0175">Coiled coil</keyword>
<dbReference type="GO" id="GO:0016477">
    <property type="term" value="P:cell migration"/>
    <property type="evidence" value="ECO:0007669"/>
    <property type="project" value="TreeGrafter"/>
</dbReference>
<organism evidence="5">
    <name type="scientific">Caenorhabditis brenneri</name>
    <name type="common">Nematode worm</name>
    <dbReference type="NCBI Taxonomy" id="135651"/>
    <lineage>
        <taxon>Eukaryota</taxon>
        <taxon>Metazoa</taxon>
        <taxon>Ecdysozoa</taxon>
        <taxon>Nematoda</taxon>
        <taxon>Chromadorea</taxon>
        <taxon>Rhabditida</taxon>
        <taxon>Rhabditina</taxon>
        <taxon>Rhabditomorpha</taxon>
        <taxon>Rhabditoidea</taxon>
        <taxon>Rhabditidae</taxon>
        <taxon>Peloderinae</taxon>
        <taxon>Caenorhabditis</taxon>
    </lineage>
</organism>
<accession>G0MFD7</accession>
<dbReference type="eggNOG" id="KOG1853">
    <property type="taxonomic scope" value="Eukaryota"/>
</dbReference>
<gene>
    <name evidence="4" type="ORF">CAEBREN_29777</name>
</gene>
<dbReference type="GO" id="GO:0008017">
    <property type="term" value="F:microtubule binding"/>
    <property type="evidence" value="ECO:0007669"/>
    <property type="project" value="InterPro"/>
</dbReference>
<dbReference type="AlphaFoldDB" id="G0MFD7"/>
<dbReference type="GO" id="GO:0005813">
    <property type="term" value="C:centrosome"/>
    <property type="evidence" value="ECO:0007669"/>
    <property type="project" value="TreeGrafter"/>
</dbReference>
<dbReference type="GO" id="GO:0000132">
    <property type="term" value="P:establishment of mitotic spindle orientation"/>
    <property type="evidence" value="ECO:0007669"/>
    <property type="project" value="TreeGrafter"/>
</dbReference>
<evidence type="ECO:0000313" key="4">
    <source>
        <dbReference type="EMBL" id="EGT54281.1"/>
    </source>
</evidence>
<dbReference type="HOGENOM" id="CLU_918979_0_0_1"/>
<sequence length="303" mass="35579">MDLSDDQIRALPHHDLVNYFLQMREEFNEFQSSSSEIEKMMDAELDDLKAQLKRSDGKIQQLTTEQMRNKDRQDESRTQWCQVEEQLRRENGELREQCERQRERIRKLEQRNDVLETSDRNKEYLASDLGTKLDSAIEKIAMLESELYERQVAAEEMHRLREEQLRTTTERPRLIVEPLRNDPEILPDEPSPGPSKEAFRMSIDDVYMEDVQHHHQNHHNDDVRMEETITKIDQVSIDDNKNIQEKQQQQRATSTGGAGACINRIVKDLMTKVERLDSILSTIRVTNSSNNNNANHHLTTTRA</sequence>
<comment type="similarity">
    <text evidence="1">Belongs to the nudE family.</text>
</comment>
<proteinExistence type="inferred from homology"/>
<dbReference type="PANTHER" id="PTHR10921:SF1">
    <property type="entry name" value="NUCLEAR DISTRIBUTION PROTEIN NUDE HOMOLOG"/>
    <property type="match status" value="1"/>
</dbReference>
<dbReference type="GO" id="GO:0005871">
    <property type="term" value="C:kinesin complex"/>
    <property type="evidence" value="ECO:0007669"/>
    <property type="project" value="TreeGrafter"/>
</dbReference>
<dbReference type="GO" id="GO:0007100">
    <property type="term" value="P:mitotic centrosome separation"/>
    <property type="evidence" value="ECO:0007669"/>
    <property type="project" value="TreeGrafter"/>
</dbReference>
<dbReference type="STRING" id="135651.G0MFD7"/>
<dbReference type="GO" id="GO:0007059">
    <property type="term" value="P:chromosome segregation"/>
    <property type="evidence" value="ECO:0007669"/>
    <property type="project" value="TreeGrafter"/>
</dbReference>
<dbReference type="OrthoDB" id="5877028at2759"/>
<dbReference type="GO" id="GO:0051642">
    <property type="term" value="P:centrosome localization"/>
    <property type="evidence" value="ECO:0007669"/>
    <property type="project" value="TreeGrafter"/>
</dbReference>
<evidence type="ECO:0000256" key="2">
    <source>
        <dbReference type="ARBA" id="ARBA00023054"/>
    </source>
</evidence>
<dbReference type="Gene3D" id="6.10.250.1080">
    <property type="match status" value="1"/>
</dbReference>
<dbReference type="Proteomes" id="UP000008068">
    <property type="component" value="Unassembled WGS sequence"/>
</dbReference>
<dbReference type="GO" id="GO:0007020">
    <property type="term" value="P:microtubule nucleation"/>
    <property type="evidence" value="ECO:0007669"/>
    <property type="project" value="TreeGrafter"/>
</dbReference>